<accession>A0A840NXM2</accession>
<comment type="caution">
    <text evidence="1">The sequence shown here is derived from an EMBL/GenBank/DDBJ whole genome shotgun (WGS) entry which is preliminary data.</text>
</comment>
<reference evidence="1 2" key="1">
    <citation type="submission" date="2020-08" db="EMBL/GenBank/DDBJ databases">
        <title>Genomic Encyclopedia of Type Strains, Phase IV (KMG-IV): sequencing the most valuable type-strain genomes for metagenomic binning, comparative biology and taxonomic classification.</title>
        <authorList>
            <person name="Goeker M."/>
        </authorList>
    </citation>
    <scope>NUCLEOTIDE SEQUENCE [LARGE SCALE GENOMIC DNA]</scope>
    <source>
        <strain evidence="1 2">DSM 28538</strain>
    </source>
</reference>
<dbReference type="EMBL" id="JACHIM010000005">
    <property type="protein sequence ID" value="MBB5074072.1"/>
    <property type="molecule type" value="Genomic_DNA"/>
</dbReference>
<keyword evidence="2" id="KW-1185">Reference proteome</keyword>
<organism evidence="1 2">
    <name type="scientific">Bartonella callosciuri</name>
    <dbReference type="NCBI Taxonomy" id="686223"/>
    <lineage>
        <taxon>Bacteria</taxon>
        <taxon>Pseudomonadati</taxon>
        <taxon>Pseudomonadota</taxon>
        <taxon>Alphaproteobacteria</taxon>
        <taxon>Hyphomicrobiales</taxon>
        <taxon>Bartonellaceae</taxon>
        <taxon>Bartonella</taxon>
    </lineage>
</organism>
<evidence type="ECO:0000313" key="1">
    <source>
        <dbReference type="EMBL" id="MBB5074072.1"/>
    </source>
</evidence>
<dbReference type="AlphaFoldDB" id="A0A840NXM2"/>
<dbReference type="Proteomes" id="UP000561417">
    <property type="component" value="Unassembled WGS sequence"/>
</dbReference>
<protein>
    <recommendedName>
        <fullName evidence="3">Methyltransferase</fullName>
    </recommendedName>
</protein>
<dbReference type="Gene3D" id="3.40.50.150">
    <property type="entry name" value="Vaccinia Virus protein VP39"/>
    <property type="match status" value="1"/>
</dbReference>
<dbReference type="InterPro" id="IPR029063">
    <property type="entry name" value="SAM-dependent_MTases_sf"/>
</dbReference>
<evidence type="ECO:0000313" key="2">
    <source>
        <dbReference type="Proteomes" id="UP000561417"/>
    </source>
</evidence>
<dbReference type="SUPFAM" id="SSF53335">
    <property type="entry name" value="S-adenosyl-L-methionine-dependent methyltransferases"/>
    <property type="match status" value="1"/>
</dbReference>
<sequence length="126" mass="14520">MVSRPSRKPLVPNREVDLVVAAQAFQWMDRPKLLWAVSEQLRTNGIMAVIQNNRDFKNSEFLAGYEILLEKMSLNYSRCYRNFDFLQKMSDDFGVNPKKVALHTHNWAMTIPYEAFIGMSGSSTQA</sequence>
<proteinExistence type="predicted"/>
<name>A0A840NXM2_9HYPH</name>
<evidence type="ECO:0008006" key="3">
    <source>
        <dbReference type="Google" id="ProtNLM"/>
    </source>
</evidence>
<gene>
    <name evidence="1" type="ORF">HNQ69_001206</name>
</gene>